<keyword evidence="6 12" id="KW-0812">Transmembrane</keyword>
<evidence type="ECO:0000256" key="12">
    <source>
        <dbReference type="SAM" id="Phobius"/>
    </source>
</evidence>
<keyword evidence="15" id="KW-1185">Reference proteome</keyword>
<feature type="transmembrane region" description="Helical" evidence="12">
    <location>
        <begin position="12"/>
        <end position="34"/>
    </location>
</feature>
<keyword evidence="5" id="KW-0997">Cell inner membrane</keyword>
<evidence type="ECO:0000256" key="4">
    <source>
        <dbReference type="ARBA" id="ARBA00022481"/>
    </source>
</evidence>
<evidence type="ECO:0000313" key="14">
    <source>
        <dbReference type="EMBL" id="MCA6063187.1"/>
    </source>
</evidence>
<evidence type="ECO:0000259" key="13">
    <source>
        <dbReference type="Pfam" id="PF12019"/>
    </source>
</evidence>
<dbReference type="EMBL" id="JAEDAH010000029">
    <property type="protein sequence ID" value="MCA6063187.1"/>
    <property type="molecule type" value="Genomic_DNA"/>
</dbReference>
<reference evidence="14 15" key="1">
    <citation type="submission" date="2020-12" db="EMBL/GenBank/DDBJ databases">
        <title>Novel Thalassolituus-related marine hydrocarbonoclastic bacteria mediated algae-derived hydrocarbons mineralization in twilight zone of the northern South China Sea.</title>
        <authorList>
            <person name="Dong C."/>
        </authorList>
    </citation>
    <scope>NUCLEOTIDE SEQUENCE [LARGE SCALE GENOMIC DNA]</scope>
    <source>
        <strain evidence="14 15">IMCC1826</strain>
    </source>
</reference>
<evidence type="ECO:0000256" key="10">
    <source>
        <dbReference type="ARBA" id="ARBA00030775"/>
    </source>
</evidence>
<evidence type="ECO:0000256" key="3">
    <source>
        <dbReference type="ARBA" id="ARBA00022475"/>
    </source>
</evidence>
<feature type="domain" description="General secretion pathway GspH" evidence="13">
    <location>
        <begin position="47"/>
        <end position="149"/>
    </location>
</feature>
<evidence type="ECO:0000256" key="11">
    <source>
        <dbReference type="SAM" id="MobiDB-lite"/>
    </source>
</evidence>
<evidence type="ECO:0000313" key="15">
    <source>
        <dbReference type="Proteomes" id="UP000714380"/>
    </source>
</evidence>
<gene>
    <name evidence="14" type="ORF">I9W95_06150</name>
</gene>
<dbReference type="Pfam" id="PF12019">
    <property type="entry name" value="GspH"/>
    <property type="match status" value="1"/>
</dbReference>
<accession>A0ABS7ZNB5</accession>
<comment type="caution">
    <text evidence="14">The sequence shown here is derived from an EMBL/GenBank/DDBJ whole genome shotgun (WGS) entry which is preliminary data.</text>
</comment>
<dbReference type="RefSeq" id="WP_225672937.1">
    <property type="nucleotide sequence ID" value="NZ_JAEDAH010000029.1"/>
</dbReference>
<evidence type="ECO:0000256" key="7">
    <source>
        <dbReference type="ARBA" id="ARBA00022989"/>
    </source>
</evidence>
<evidence type="ECO:0000256" key="8">
    <source>
        <dbReference type="ARBA" id="ARBA00023136"/>
    </source>
</evidence>
<dbReference type="Proteomes" id="UP000714380">
    <property type="component" value="Unassembled WGS sequence"/>
</dbReference>
<keyword evidence="3" id="KW-1003">Cell membrane</keyword>
<comment type="similarity">
    <text evidence="9">Belongs to the GSP H family.</text>
</comment>
<proteinExistence type="inferred from homology"/>
<keyword evidence="8 12" id="KW-0472">Membrane</keyword>
<dbReference type="Gene3D" id="3.55.40.10">
    <property type="entry name" value="minor pseudopilin epsh domain"/>
    <property type="match status" value="1"/>
</dbReference>
<dbReference type="NCBIfam" id="TIGR02532">
    <property type="entry name" value="IV_pilin_GFxxxE"/>
    <property type="match status" value="1"/>
</dbReference>
<comment type="subcellular location">
    <subcellularLocation>
        <location evidence="1">Cell inner membrane</location>
        <topology evidence="1">Single-pass membrane protein</topology>
    </subcellularLocation>
</comment>
<name>A0ABS7ZNB5_9GAMM</name>
<protein>
    <recommendedName>
        <fullName evidence="2">Type II secretion system protein H</fullName>
    </recommendedName>
    <alternativeName>
        <fullName evidence="10">General secretion pathway protein H</fullName>
    </alternativeName>
</protein>
<dbReference type="InterPro" id="IPR022346">
    <property type="entry name" value="T2SS_GspH"/>
</dbReference>
<evidence type="ECO:0000256" key="1">
    <source>
        <dbReference type="ARBA" id="ARBA00004377"/>
    </source>
</evidence>
<keyword evidence="4" id="KW-0488">Methylation</keyword>
<dbReference type="InterPro" id="IPR012902">
    <property type="entry name" value="N_methyl_site"/>
</dbReference>
<keyword evidence="7 12" id="KW-1133">Transmembrane helix</keyword>
<evidence type="ECO:0000256" key="2">
    <source>
        <dbReference type="ARBA" id="ARBA00021549"/>
    </source>
</evidence>
<feature type="region of interest" description="Disordered" evidence="11">
    <location>
        <begin position="162"/>
        <end position="189"/>
    </location>
</feature>
<evidence type="ECO:0000256" key="9">
    <source>
        <dbReference type="ARBA" id="ARBA00025772"/>
    </source>
</evidence>
<dbReference type="SUPFAM" id="SSF54523">
    <property type="entry name" value="Pili subunits"/>
    <property type="match status" value="1"/>
</dbReference>
<dbReference type="InterPro" id="IPR045584">
    <property type="entry name" value="Pilin-like"/>
</dbReference>
<evidence type="ECO:0000256" key="6">
    <source>
        <dbReference type="ARBA" id="ARBA00022692"/>
    </source>
</evidence>
<sequence length="189" mass="20594">MSKGYALRGLTLIETLTCIAIIGITMTMAVPALTRFNERIRISRESAELHQAISLARSLAITQRSRITLCPLSTRYECTRDWNQQLTAFNDSNSNRRVDAGETIYSSVSGISHSGALRHFNSSVISFDERGFAGFHTGSLSLCHSNQGGNFSGSVFIISRNGRIRPGTDRNGDGLPETPNGKNIPCPST</sequence>
<organism evidence="14 15">
    <name type="scientific">Thalassolituus marinus</name>
    <dbReference type="NCBI Taxonomy" id="671053"/>
    <lineage>
        <taxon>Bacteria</taxon>
        <taxon>Pseudomonadati</taxon>
        <taxon>Pseudomonadota</taxon>
        <taxon>Gammaproteobacteria</taxon>
        <taxon>Oceanospirillales</taxon>
        <taxon>Oceanospirillaceae</taxon>
        <taxon>Thalassolituus</taxon>
    </lineage>
</organism>
<evidence type="ECO:0000256" key="5">
    <source>
        <dbReference type="ARBA" id="ARBA00022519"/>
    </source>
</evidence>